<dbReference type="InterPro" id="IPR029062">
    <property type="entry name" value="Class_I_gatase-like"/>
</dbReference>
<evidence type="ECO:0000259" key="1">
    <source>
        <dbReference type="Pfam" id="PF01965"/>
    </source>
</evidence>
<dbReference type="Gene3D" id="3.40.50.880">
    <property type="match status" value="1"/>
</dbReference>
<dbReference type="NCBIfam" id="TIGR01383">
    <property type="entry name" value="not_thiJ"/>
    <property type="match status" value="1"/>
</dbReference>
<dbReference type="CDD" id="cd03135">
    <property type="entry name" value="GATase1_DJ-1"/>
    <property type="match status" value="1"/>
</dbReference>
<dbReference type="SUPFAM" id="SSF52317">
    <property type="entry name" value="Class I glutamine amidotransferase-like"/>
    <property type="match status" value="1"/>
</dbReference>
<dbReference type="Proteomes" id="UP001281761">
    <property type="component" value="Unassembled WGS sequence"/>
</dbReference>
<evidence type="ECO:0000313" key="2">
    <source>
        <dbReference type="EMBL" id="KAK2949149.1"/>
    </source>
</evidence>
<dbReference type="PANTHER" id="PTHR48094:SF12">
    <property type="entry name" value="PARKINSON DISEASE PROTEIN 7 HOMOLOG"/>
    <property type="match status" value="1"/>
</dbReference>
<keyword evidence="3" id="KW-1185">Reference proteome</keyword>
<gene>
    <name evidence="2" type="ORF">BLNAU_15875</name>
</gene>
<dbReference type="Pfam" id="PF01965">
    <property type="entry name" value="DJ-1_PfpI"/>
    <property type="match status" value="1"/>
</dbReference>
<comment type="caution">
    <text evidence="2">The sequence shown here is derived from an EMBL/GenBank/DDBJ whole genome shotgun (WGS) entry which is preliminary data.</text>
</comment>
<accession>A0ABQ9XE84</accession>
<proteinExistence type="predicted"/>
<dbReference type="InterPro" id="IPR050325">
    <property type="entry name" value="Prot/Nucl_acid_deglycase"/>
</dbReference>
<dbReference type="EMBL" id="JARBJD010000161">
    <property type="protein sequence ID" value="KAK2949149.1"/>
    <property type="molecule type" value="Genomic_DNA"/>
</dbReference>
<feature type="domain" description="DJ-1/PfpI" evidence="1">
    <location>
        <begin position="3"/>
        <end position="164"/>
    </location>
</feature>
<sequence length="183" mass="19530">MVKVLVPLYTAFEELEALSIVDLLRRAGVIVTTASITGQKLVTAGQGVNIEADTLFSDVQNEPFDCIAVPGGMGHPALGTCEPLLNLLRTYVKDQSKTVAAICAAPFYLGEAGVLDGKKATCYPALLPKLKCAERKEDPLVIDGNVITSRGPGTSFMFALALVEKLCGKAKRDEIVKQTVFSE</sequence>
<dbReference type="PANTHER" id="PTHR48094">
    <property type="entry name" value="PROTEIN/NUCLEIC ACID DEGLYCASE DJ-1-RELATED"/>
    <property type="match status" value="1"/>
</dbReference>
<protein>
    <submittedName>
        <fullName evidence="2">DJ-1/PfpI family protein</fullName>
    </submittedName>
</protein>
<evidence type="ECO:0000313" key="3">
    <source>
        <dbReference type="Proteomes" id="UP001281761"/>
    </source>
</evidence>
<dbReference type="InterPro" id="IPR006287">
    <property type="entry name" value="DJ-1"/>
</dbReference>
<name>A0ABQ9XE84_9EUKA</name>
<dbReference type="InterPro" id="IPR002818">
    <property type="entry name" value="DJ-1/PfpI"/>
</dbReference>
<organism evidence="2 3">
    <name type="scientific">Blattamonas nauphoetae</name>
    <dbReference type="NCBI Taxonomy" id="2049346"/>
    <lineage>
        <taxon>Eukaryota</taxon>
        <taxon>Metamonada</taxon>
        <taxon>Preaxostyla</taxon>
        <taxon>Oxymonadida</taxon>
        <taxon>Blattamonas</taxon>
    </lineage>
</organism>
<reference evidence="2 3" key="1">
    <citation type="journal article" date="2022" name="bioRxiv">
        <title>Genomics of Preaxostyla Flagellates Illuminates Evolutionary Transitions and the Path Towards Mitochondrial Loss.</title>
        <authorList>
            <person name="Novak L.V.F."/>
            <person name="Treitli S.C."/>
            <person name="Pyrih J."/>
            <person name="Halakuc P."/>
            <person name="Pipaliya S.V."/>
            <person name="Vacek V."/>
            <person name="Brzon O."/>
            <person name="Soukal P."/>
            <person name="Eme L."/>
            <person name="Dacks J.B."/>
            <person name="Karnkowska A."/>
            <person name="Elias M."/>
            <person name="Hampl V."/>
        </authorList>
    </citation>
    <scope>NUCLEOTIDE SEQUENCE [LARGE SCALE GENOMIC DNA]</scope>
    <source>
        <strain evidence="2">NAU3</strain>
        <tissue evidence="2">Gut</tissue>
    </source>
</reference>